<reference evidence="4 5" key="1">
    <citation type="submission" date="2019-02" db="EMBL/GenBank/DDBJ databases">
        <title>Bacterial novel species Emticicia sp. 17J42-9 isolated from soil.</title>
        <authorList>
            <person name="Jung H.-Y."/>
        </authorList>
    </citation>
    <scope>NUCLEOTIDE SEQUENCE [LARGE SCALE GENOMIC DNA]</scope>
    <source>
        <strain evidence="4 5">17J42-9</strain>
    </source>
</reference>
<keyword evidence="2" id="KW-0732">Signal</keyword>
<sequence>MIIKLMNQTFLSLAVAFLASTQVWSKNFAQHFGQDSTYQQHLNLRYGPAEGNGNLLDLYLPLTHSANTRLIIYVHGGSWKWGSKNDFPKILINNLTAKGYGVAAINYRLLREGKNRFPAQIEDLKNVIAFLTAQASTYGYNGNEFALLGVSAGAHLSLLYTYKHDAKKQIKTVIDIVGPTDLTDKVFRDNPTASGIINQFLGDVSPQAPIALEASPIYHLKKETGVPTIIFHGESDELVHVSQSKELYKKLQALGIRSQLELYPGETHEMRKSLFSIYTKLGVWLQQVYPAK</sequence>
<feature type="signal peptide" evidence="2">
    <location>
        <begin position="1"/>
        <end position="25"/>
    </location>
</feature>
<evidence type="ECO:0000259" key="3">
    <source>
        <dbReference type="Pfam" id="PF20434"/>
    </source>
</evidence>
<dbReference type="InterPro" id="IPR050300">
    <property type="entry name" value="GDXG_lipolytic_enzyme"/>
</dbReference>
<feature type="domain" description="BD-FAE-like" evidence="3">
    <location>
        <begin position="56"/>
        <end position="251"/>
    </location>
</feature>
<organism evidence="4 5">
    <name type="scientific">Emticicia agri</name>
    <dbReference type="NCBI Taxonomy" id="2492393"/>
    <lineage>
        <taxon>Bacteria</taxon>
        <taxon>Pseudomonadati</taxon>
        <taxon>Bacteroidota</taxon>
        <taxon>Cytophagia</taxon>
        <taxon>Cytophagales</taxon>
        <taxon>Leadbetterellaceae</taxon>
        <taxon>Emticicia</taxon>
    </lineage>
</organism>
<feature type="chain" id="PRO_5020334500" evidence="2">
    <location>
        <begin position="26"/>
        <end position="292"/>
    </location>
</feature>
<accession>A0A4Q5LZV2</accession>
<name>A0A4Q5LZV2_9BACT</name>
<dbReference type="EMBL" id="SEWF01000015">
    <property type="protein sequence ID" value="RYU95434.1"/>
    <property type="molecule type" value="Genomic_DNA"/>
</dbReference>
<dbReference type="PANTHER" id="PTHR48081">
    <property type="entry name" value="AB HYDROLASE SUPERFAMILY PROTEIN C4A8.06C"/>
    <property type="match status" value="1"/>
</dbReference>
<comment type="caution">
    <text evidence="4">The sequence shown here is derived from an EMBL/GenBank/DDBJ whole genome shotgun (WGS) entry which is preliminary data.</text>
</comment>
<evidence type="ECO:0000313" key="5">
    <source>
        <dbReference type="Proteomes" id="UP000293162"/>
    </source>
</evidence>
<evidence type="ECO:0000313" key="4">
    <source>
        <dbReference type="EMBL" id="RYU95434.1"/>
    </source>
</evidence>
<dbReference type="InterPro" id="IPR029058">
    <property type="entry name" value="AB_hydrolase_fold"/>
</dbReference>
<dbReference type="AlphaFoldDB" id="A0A4Q5LZV2"/>
<keyword evidence="1 4" id="KW-0378">Hydrolase</keyword>
<dbReference type="InterPro" id="IPR049492">
    <property type="entry name" value="BD-FAE-like_dom"/>
</dbReference>
<evidence type="ECO:0000256" key="2">
    <source>
        <dbReference type="SAM" id="SignalP"/>
    </source>
</evidence>
<dbReference type="Proteomes" id="UP000293162">
    <property type="component" value="Unassembled WGS sequence"/>
</dbReference>
<dbReference type="Gene3D" id="3.40.50.1820">
    <property type="entry name" value="alpha/beta hydrolase"/>
    <property type="match status" value="1"/>
</dbReference>
<dbReference type="GO" id="GO:0016787">
    <property type="term" value="F:hydrolase activity"/>
    <property type="evidence" value="ECO:0007669"/>
    <property type="project" value="UniProtKB-KW"/>
</dbReference>
<keyword evidence="5" id="KW-1185">Reference proteome</keyword>
<dbReference type="OrthoDB" id="9777975at2"/>
<dbReference type="Pfam" id="PF20434">
    <property type="entry name" value="BD-FAE"/>
    <property type="match status" value="1"/>
</dbReference>
<dbReference type="SUPFAM" id="SSF53474">
    <property type="entry name" value="alpha/beta-Hydrolases"/>
    <property type="match status" value="1"/>
</dbReference>
<gene>
    <name evidence="4" type="ORF">EWM59_12265</name>
</gene>
<evidence type="ECO:0000256" key="1">
    <source>
        <dbReference type="ARBA" id="ARBA00022801"/>
    </source>
</evidence>
<proteinExistence type="predicted"/>
<protein>
    <submittedName>
        <fullName evidence="4">Alpha/beta hydrolase</fullName>
    </submittedName>
</protein>